<evidence type="ECO:0000256" key="2">
    <source>
        <dbReference type="ARBA" id="ARBA00007069"/>
    </source>
</evidence>
<evidence type="ECO:0000256" key="5">
    <source>
        <dbReference type="ARBA" id="ARBA00022692"/>
    </source>
</evidence>
<dbReference type="NCBIfam" id="NF007963">
    <property type="entry name" value="PRK10683.1"/>
    <property type="match status" value="1"/>
</dbReference>
<feature type="transmembrane region" description="Helical" evidence="8">
    <location>
        <begin position="126"/>
        <end position="147"/>
    </location>
</feature>
<comment type="subcellular location">
    <subcellularLocation>
        <location evidence="1 8">Cell membrane</location>
        <topology evidence="1 8">Multi-pass membrane protein</topology>
    </subcellularLocation>
</comment>
<evidence type="ECO:0000313" key="10">
    <source>
        <dbReference type="EMBL" id="GGB13358.1"/>
    </source>
</evidence>
<keyword evidence="7 8" id="KW-0472">Membrane</keyword>
<keyword evidence="11" id="KW-1185">Reference proteome</keyword>
<gene>
    <name evidence="10" type="primary">potH</name>
    <name evidence="10" type="ORF">GCM10007414_28380</name>
</gene>
<feature type="transmembrane region" description="Helical" evidence="8">
    <location>
        <begin position="21"/>
        <end position="42"/>
    </location>
</feature>
<dbReference type="PANTHER" id="PTHR42929:SF3">
    <property type="entry name" value="PUTRESCINE TRANSPORT SYSTEM PERMEASE PROTEIN POTH"/>
    <property type="match status" value="1"/>
</dbReference>
<feature type="transmembrane region" description="Helical" evidence="8">
    <location>
        <begin position="220"/>
        <end position="245"/>
    </location>
</feature>
<dbReference type="Pfam" id="PF00528">
    <property type="entry name" value="BPD_transp_1"/>
    <property type="match status" value="1"/>
</dbReference>
<dbReference type="InterPro" id="IPR000515">
    <property type="entry name" value="MetI-like"/>
</dbReference>
<proteinExistence type="inferred from homology"/>
<dbReference type="Proteomes" id="UP000651977">
    <property type="component" value="Unassembled WGS sequence"/>
</dbReference>
<evidence type="ECO:0000256" key="8">
    <source>
        <dbReference type="RuleBase" id="RU363032"/>
    </source>
</evidence>
<protein>
    <submittedName>
        <fullName evidence="10">Putrescine ABC transporter permease</fullName>
    </submittedName>
</protein>
<comment type="similarity">
    <text evidence="2">Belongs to the binding-protein-dependent transport system permease family. CysTW subfamily.</text>
</comment>
<feature type="transmembrane region" description="Helical" evidence="8">
    <location>
        <begin position="276"/>
        <end position="298"/>
    </location>
</feature>
<dbReference type="PANTHER" id="PTHR42929">
    <property type="entry name" value="INNER MEMBRANE ABC TRANSPORTER PERMEASE PROTEIN YDCU-RELATED-RELATED"/>
    <property type="match status" value="1"/>
</dbReference>
<feature type="domain" description="ABC transmembrane type-1" evidence="9">
    <location>
        <begin position="91"/>
        <end position="297"/>
    </location>
</feature>
<evidence type="ECO:0000256" key="7">
    <source>
        <dbReference type="ARBA" id="ARBA00023136"/>
    </source>
</evidence>
<name>A0ABQ1I569_9ALTE</name>
<reference evidence="11" key="1">
    <citation type="journal article" date="2019" name="Int. J. Syst. Evol. Microbiol.">
        <title>The Global Catalogue of Microorganisms (GCM) 10K type strain sequencing project: providing services to taxonomists for standard genome sequencing and annotation.</title>
        <authorList>
            <consortium name="The Broad Institute Genomics Platform"/>
            <consortium name="The Broad Institute Genome Sequencing Center for Infectious Disease"/>
            <person name="Wu L."/>
            <person name="Ma J."/>
        </authorList>
    </citation>
    <scope>NUCLEOTIDE SEQUENCE [LARGE SCALE GENOMIC DNA]</scope>
    <source>
        <strain evidence="11">CGMCC 1.10131</strain>
    </source>
</reference>
<dbReference type="SUPFAM" id="SSF161098">
    <property type="entry name" value="MetI-like"/>
    <property type="match status" value="1"/>
</dbReference>
<evidence type="ECO:0000259" key="9">
    <source>
        <dbReference type="PROSITE" id="PS50928"/>
    </source>
</evidence>
<keyword evidence="3 8" id="KW-0813">Transport</keyword>
<dbReference type="CDD" id="cd06261">
    <property type="entry name" value="TM_PBP2"/>
    <property type="match status" value="1"/>
</dbReference>
<evidence type="ECO:0000256" key="1">
    <source>
        <dbReference type="ARBA" id="ARBA00004651"/>
    </source>
</evidence>
<dbReference type="InterPro" id="IPR035906">
    <property type="entry name" value="MetI-like_sf"/>
</dbReference>
<dbReference type="RefSeq" id="WP_055733764.1">
    <property type="nucleotide sequence ID" value="NZ_BMDY01000018.1"/>
</dbReference>
<feature type="transmembrane region" description="Helical" evidence="8">
    <location>
        <begin position="97"/>
        <end position="117"/>
    </location>
</feature>
<feature type="transmembrane region" description="Helical" evidence="8">
    <location>
        <begin position="178"/>
        <end position="199"/>
    </location>
</feature>
<evidence type="ECO:0000256" key="3">
    <source>
        <dbReference type="ARBA" id="ARBA00022448"/>
    </source>
</evidence>
<evidence type="ECO:0000313" key="11">
    <source>
        <dbReference type="Proteomes" id="UP000651977"/>
    </source>
</evidence>
<evidence type="ECO:0000256" key="6">
    <source>
        <dbReference type="ARBA" id="ARBA00022989"/>
    </source>
</evidence>
<keyword evidence="6 8" id="KW-1133">Transmembrane helix</keyword>
<dbReference type="Gene3D" id="1.10.3720.10">
    <property type="entry name" value="MetI-like"/>
    <property type="match status" value="1"/>
</dbReference>
<comment type="caution">
    <text evidence="10">The sequence shown here is derived from an EMBL/GenBank/DDBJ whole genome shotgun (WGS) entry which is preliminary data.</text>
</comment>
<sequence length="308" mass="34758">MTTQAKHKFKQRLARLIPSGRCAILSLPYFWLFLFFLMPFFIVFKISFSEAMIAIPPYSQLVTMVDEQVQILLNLGNYAYLISDDLYISSYLESVRIASISTLLCLIIGFPMAWAIVHSSPANRNILLMLIILPSWTSFLIRVYAWIGILKNNGFLNNILLYLGLIDEPLQILHTDTAVYIGIVYTYLPFMILPLYTALMRVDYSLVEAARDLGASTATVLFKVLLPLTKAGVIAGSMLVFIPAVGEFVIPELLGGPDSILIGKILWQEFFNNRDWPVAAAVASVMLLLLMVPILLFYRYQKRELEAA</sequence>
<dbReference type="PROSITE" id="PS50928">
    <property type="entry name" value="ABC_TM1"/>
    <property type="match status" value="1"/>
</dbReference>
<evidence type="ECO:0000256" key="4">
    <source>
        <dbReference type="ARBA" id="ARBA00022475"/>
    </source>
</evidence>
<keyword evidence="5 8" id="KW-0812">Transmembrane</keyword>
<keyword evidence="4" id="KW-1003">Cell membrane</keyword>
<accession>A0ABQ1I569</accession>
<dbReference type="EMBL" id="BMDY01000018">
    <property type="protein sequence ID" value="GGB13358.1"/>
    <property type="molecule type" value="Genomic_DNA"/>
</dbReference>
<organism evidence="10 11">
    <name type="scientific">Agarivorans gilvus</name>
    <dbReference type="NCBI Taxonomy" id="680279"/>
    <lineage>
        <taxon>Bacteria</taxon>
        <taxon>Pseudomonadati</taxon>
        <taxon>Pseudomonadota</taxon>
        <taxon>Gammaproteobacteria</taxon>
        <taxon>Alteromonadales</taxon>
        <taxon>Alteromonadaceae</taxon>
        <taxon>Agarivorans</taxon>
    </lineage>
</organism>